<evidence type="ECO:0000256" key="1">
    <source>
        <dbReference type="SAM" id="MobiDB-lite"/>
    </source>
</evidence>
<comment type="caution">
    <text evidence="2">The sequence shown here is derived from an EMBL/GenBank/DDBJ whole genome shotgun (WGS) entry which is preliminary data.</text>
</comment>
<evidence type="ECO:0000313" key="2">
    <source>
        <dbReference type="EMBL" id="KAK3270120.1"/>
    </source>
</evidence>
<name>A0AAE0G2R9_9CHLO</name>
<dbReference type="AlphaFoldDB" id="A0AAE0G2R9"/>
<organism evidence="2 3">
    <name type="scientific">Cymbomonas tetramitiformis</name>
    <dbReference type="NCBI Taxonomy" id="36881"/>
    <lineage>
        <taxon>Eukaryota</taxon>
        <taxon>Viridiplantae</taxon>
        <taxon>Chlorophyta</taxon>
        <taxon>Pyramimonadophyceae</taxon>
        <taxon>Pyramimonadales</taxon>
        <taxon>Pyramimonadaceae</taxon>
        <taxon>Cymbomonas</taxon>
    </lineage>
</organism>
<protein>
    <submittedName>
        <fullName evidence="2">Uncharacterized protein</fullName>
    </submittedName>
</protein>
<feature type="region of interest" description="Disordered" evidence="1">
    <location>
        <begin position="480"/>
        <end position="502"/>
    </location>
</feature>
<evidence type="ECO:0000313" key="3">
    <source>
        <dbReference type="Proteomes" id="UP001190700"/>
    </source>
</evidence>
<sequence length="569" mass="60972">MQKLGISAASAQKGRVAQQRQQNVATLKKAARLHGRSPTQEKMVSGYCILNESDIDSGIRLPEGVRELSHSDLVKKVRAAGQQRKWAKNLRETVLGGKRVKFSGKSKDGDTLGKLIMLLKTEFSTVGLDLALFYFDDPNKEVIPLVHELVYDVFSEVVEVDSAADRFFLATDCSTDRDGRRGLIDLVKGCVPSGVRISHQEEHSAFRYPAREDPRPVLAKEYRLVRDNRADDWRPTETSRRRQLYDRLVPDFYLAPGGAVGTAAAATIPTGDDSEAKQLLKVVVDKLRILEHFIKNQKGGAPALKAAAAPHGGLNGYRPGMDHGAGKPVAFDPQETRAVQRSYRCAKVDRGVVYHSYKDCPLGGGKPGAHAFCCPIGESDEDEVHALALCQVYQKAADAGPDAGLSFTTASIAGGKAGELLAHAVTRTQALQDGCRCPDGCCFGSVCAYAVPPGDPGTRLTQAAASAVPVRRVSPGALYEHTVRSDTDNSHDDDMDEGDRPRQQLGCRSASVLWARATACGLPGHPGSSVLLHAPCVGAALCIGGGAALYSTDINDNNDIPANPVICNG</sequence>
<dbReference type="Proteomes" id="UP001190700">
    <property type="component" value="Unassembled WGS sequence"/>
</dbReference>
<keyword evidence="3" id="KW-1185">Reference proteome</keyword>
<gene>
    <name evidence="2" type="ORF">CYMTET_21460</name>
</gene>
<feature type="compositionally biased region" description="Basic and acidic residues" evidence="1">
    <location>
        <begin position="481"/>
        <end position="502"/>
    </location>
</feature>
<reference evidence="2 3" key="1">
    <citation type="journal article" date="2015" name="Genome Biol. Evol.">
        <title>Comparative Genomics of a Bacterivorous Green Alga Reveals Evolutionary Causalities and Consequences of Phago-Mixotrophic Mode of Nutrition.</title>
        <authorList>
            <person name="Burns J.A."/>
            <person name="Paasch A."/>
            <person name="Narechania A."/>
            <person name="Kim E."/>
        </authorList>
    </citation>
    <scope>NUCLEOTIDE SEQUENCE [LARGE SCALE GENOMIC DNA]</scope>
    <source>
        <strain evidence="2 3">PLY_AMNH</strain>
    </source>
</reference>
<accession>A0AAE0G2R9</accession>
<dbReference type="EMBL" id="LGRX02010562">
    <property type="protein sequence ID" value="KAK3270120.1"/>
    <property type="molecule type" value="Genomic_DNA"/>
</dbReference>
<proteinExistence type="predicted"/>